<dbReference type="KEGG" id="ddo:I597_0556"/>
<keyword evidence="2" id="KW-1185">Reference proteome</keyword>
<gene>
    <name evidence="1" type="ORF">NV36_08430</name>
</gene>
<protein>
    <submittedName>
        <fullName evidence="1">Osmotically inducible protein OsmC</fullName>
    </submittedName>
</protein>
<dbReference type="Proteomes" id="UP000030140">
    <property type="component" value="Unassembled WGS sequence"/>
</dbReference>
<dbReference type="SUPFAM" id="SSF82784">
    <property type="entry name" value="OsmC-like"/>
    <property type="match status" value="1"/>
</dbReference>
<dbReference type="PANTHER" id="PTHR34352">
    <property type="entry name" value="PROTEIN YHFA"/>
    <property type="match status" value="1"/>
</dbReference>
<dbReference type="AlphaFoldDB" id="A0A0A2GUF4"/>
<accession>A0A0A2GUF4</accession>
<organism evidence="1 2">
    <name type="scientific">Dokdonia donghaensis DSW-1</name>
    <dbReference type="NCBI Taxonomy" id="1300343"/>
    <lineage>
        <taxon>Bacteria</taxon>
        <taxon>Pseudomonadati</taxon>
        <taxon>Bacteroidota</taxon>
        <taxon>Flavobacteriia</taxon>
        <taxon>Flavobacteriales</taxon>
        <taxon>Flavobacteriaceae</taxon>
        <taxon>Dokdonia</taxon>
    </lineage>
</organism>
<dbReference type="Pfam" id="PF02566">
    <property type="entry name" value="OsmC"/>
    <property type="match status" value="1"/>
</dbReference>
<dbReference type="InterPro" id="IPR015946">
    <property type="entry name" value="KH_dom-like_a/b"/>
</dbReference>
<dbReference type="InterPro" id="IPR036102">
    <property type="entry name" value="OsmC/Ohrsf"/>
</dbReference>
<evidence type="ECO:0000313" key="2">
    <source>
        <dbReference type="Proteomes" id="UP000030140"/>
    </source>
</evidence>
<name>A0A0A2GUF4_9FLAO</name>
<dbReference type="RefSeq" id="WP_035326110.1">
    <property type="nucleotide sequence ID" value="NZ_CP015125.1"/>
</dbReference>
<sequence length="149" mass="16733">MAGHTVTTIYKQGMQFETDSPTGYKVLIDTSPENGGNNDGMGPKAMMLSGLAGCTGLDVVFVLNKMRVDVPKFKMVVKGELTEEHPKTYHTVWLDYHFYGDDLNEEKIQKAVTLSEEQYCGVMEMFRKFCKLEIAVHYHPEAALETSNS</sequence>
<reference evidence="1 2" key="1">
    <citation type="submission" date="2014-10" db="EMBL/GenBank/DDBJ databases">
        <title>Draft genome sequence of the proteorhodopsin-containing marine bacterium Dokdonia donghaensis.</title>
        <authorList>
            <person name="Gomez-Consarnau L."/>
            <person name="Gonzalez J.M."/>
            <person name="Riedel T."/>
            <person name="Jaenicke S."/>
            <person name="Wagner-Doebler I."/>
            <person name="Fuhrman J.A."/>
        </authorList>
    </citation>
    <scope>NUCLEOTIDE SEQUENCE [LARGE SCALE GENOMIC DNA]</scope>
    <source>
        <strain evidence="1 2">DSW-1</strain>
    </source>
</reference>
<dbReference type="OrthoDB" id="9804010at2"/>
<comment type="caution">
    <text evidence="1">The sequence shown here is derived from an EMBL/GenBank/DDBJ whole genome shotgun (WGS) entry which is preliminary data.</text>
</comment>
<dbReference type="EMBL" id="JSAQ01000001">
    <property type="protein sequence ID" value="KGO06869.1"/>
    <property type="molecule type" value="Genomic_DNA"/>
</dbReference>
<dbReference type="PATRIC" id="fig|1300343.5.peg.563"/>
<dbReference type="InterPro" id="IPR003718">
    <property type="entry name" value="OsmC/Ohr_fam"/>
</dbReference>
<proteinExistence type="predicted"/>
<dbReference type="Gene3D" id="3.30.300.20">
    <property type="match status" value="1"/>
</dbReference>
<evidence type="ECO:0000313" key="1">
    <source>
        <dbReference type="EMBL" id="KGO06869.1"/>
    </source>
</evidence>
<dbReference type="PANTHER" id="PTHR34352:SF1">
    <property type="entry name" value="PROTEIN YHFA"/>
    <property type="match status" value="1"/>
</dbReference>